<evidence type="ECO:0000256" key="6">
    <source>
        <dbReference type="SAM" id="Phobius"/>
    </source>
</evidence>
<evidence type="ECO:0000313" key="8">
    <source>
        <dbReference type="EMBL" id="TCO85297.1"/>
    </source>
</evidence>
<evidence type="ECO:0000256" key="1">
    <source>
        <dbReference type="ARBA" id="ARBA00004651"/>
    </source>
</evidence>
<keyword evidence="2" id="KW-1003">Cell membrane</keyword>
<reference evidence="8 9" key="1">
    <citation type="submission" date="2019-03" db="EMBL/GenBank/DDBJ databases">
        <title>Genomic Encyclopedia of Type Strains, Phase IV (KMG-IV): sequencing the most valuable type-strain genomes for metagenomic binning, comparative biology and taxonomic classification.</title>
        <authorList>
            <person name="Goeker M."/>
        </authorList>
    </citation>
    <scope>NUCLEOTIDE SEQUENCE [LARGE SCALE GENOMIC DNA]</scope>
    <source>
        <strain evidence="8 9">DSM 28559</strain>
    </source>
</reference>
<gene>
    <name evidence="8" type="ORF">EV212_10318</name>
</gene>
<dbReference type="InterPro" id="IPR013525">
    <property type="entry name" value="ABC2_TM"/>
</dbReference>
<keyword evidence="4 6" id="KW-1133">Transmembrane helix</keyword>
<sequence>MTVYKGYMKILKQNKGLILLYLVIFFSVTMMFQAVAKNDIPGNYQAESVKIGIVDSDGGPLARGLISYLEHFHKVTLLADDTAAMQEKLFYRDIEYIVRIPSDFFDTCMADGQKLSVTKVPGSYTSFYVDQQINSFLNNARTYYAAGFSEEEVSEASQMPSTVEVNLLDTNGTAGATPNFVYYFRYIPYLFLSVLCYVMGNILAAFRRGDLPKRMQASAVSMHRQNTESLLAAATIAIVLWAITIIASLFFYHDTLINHGGFIYFLLNSFMMLLVALTISYLVGLITTNSNMLSGIVNVISLGMCFLCGTFVPLEYMNSGVKTAAQFLPVYWYEKTNDLLAQFGSITGDVRIEVLQGLGIQLVFAVAFVCIAMAISKRKRTI</sequence>
<dbReference type="PANTHER" id="PTHR30294:SF29">
    <property type="entry name" value="MULTIDRUG ABC TRANSPORTER PERMEASE YBHS-RELATED"/>
    <property type="match status" value="1"/>
</dbReference>
<dbReference type="GO" id="GO:0140359">
    <property type="term" value="F:ABC-type transporter activity"/>
    <property type="evidence" value="ECO:0007669"/>
    <property type="project" value="InterPro"/>
</dbReference>
<dbReference type="InterPro" id="IPR051449">
    <property type="entry name" value="ABC-2_transporter_component"/>
</dbReference>
<dbReference type="EMBL" id="SLXA01000003">
    <property type="protein sequence ID" value="TCO85297.1"/>
    <property type="molecule type" value="Genomic_DNA"/>
</dbReference>
<feature type="transmembrane region" description="Helical" evidence="6">
    <location>
        <begin position="186"/>
        <end position="206"/>
    </location>
</feature>
<organism evidence="8 9">
    <name type="scientific">Frisingicoccus caecimuris</name>
    <dbReference type="NCBI Taxonomy" id="1796636"/>
    <lineage>
        <taxon>Bacteria</taxon>
        <taxon>Bacillati</taxon>
        <taxon>Bacillota</taxon>
        <taxon>Clostridia</taxon>
        <taxon>Lachnospirales</taxon>
        <taxon>Lachnospiraceae</taxon>
        <taxon>Frisingicoccus</taxon>
    </lineage>
</organism>
<feature type="transmembrane region" description="Helical" evidence="6">
    <location>
        <begin position="230"/>
        <end position="251"/>
    </location>
</feature>
<keyword evidence="9" id="KW-1185">Reference proteome</keyword>
<dbReference type="RefSeq" id="WP_132089360.1">
    <property type="nucleotide sequence ID" value="NZ_JANKAQ010000003.1"/>
</dbReference>
<feature type="transmembrane region" description="Helical" evidence="6">
    <location>
        <begin position="295"/>
        <end position="314"/>
    </location>
</feature>
<keyword evidence="3 6" id="KW-0812">Transmembrane</keyword>
<evidence type="ECO:0000313" key="9">
    <source>
        <dbReference type="Proteomes" id="UP000295711"/>
    </source>
</evidence>
<evidence type="ECO:0000256" key="5">
    <source>
        <dbReference type="ARBA" id="ARBA00023136"/>
    </source>
</evidence>
<dbReference type="Pfam" id="PF12698">
    <property type="entry name" value="ABC2_membrane_3"/>
    <property type="match status" value="1"/>
</dbReference>
<evidence type="ECO:0000256" key="3">
    <source>
        <dbReference type="ARBA" id="ARBA00022692"/>
    </source>
</evidence>
<dbReference type="GO" id="GO:0005886">
    <property type="term" value="C:plasma membrane"/>
    <property type="evidence" value="ECO:0007669"/>
    <property type="project" value="UniProtKB-SubCell"/>
</dbReference>
<dbReference type="Proteomes" id="UP000295711">
    <property type="component" value="Unassembled WGS sequence"/>
</dbReference>
<evidence type="ECO:0000256" key="4">
    <source>
        <dbReference type="ARBA" id="ARBA00022989"/>
    </source>
</evidence>
<comment type="subcellular location">
    <subcellularLocation>
        <location evidence="1">Cell membrane</location>
        <topology evidence="1">Multi-pass membrane protein</topology>
    </subcellularLocation>
</comment>
<comment type="caution">
    <text evidence="8">The sequence shown here is derived from an EMBL/GenBank/DDBJ whole genome shotgun (WGS) entry which is preliminary data.</text>
</comment>
<feature type="transmembrane region" description="Helical" evidence="6">
    <location>
        <begin position="358"/>
        <end position="376"/>
    </location>
</feature>
<keyword evidence="5 6" id="KW-0472">Membrane</keyword>
<accession>A0A4R2LY15</accession>
<dbReference type="Gene3D" id="3.40.1710.10">
    <property type="entry name" value="abc type-2 transporter like domain"/>
    <property type="match status" value="1"/>
</dbReference>
<dbReference type="AlphaFoldDB" id="A0A4R2LY15"/>
<evidence type="ECO:0000256" key="2">
    <source>
        <dbReference type="ARBA" id="ARBA00022475"/>
    </source>
</evidence>
<name>A0A4R2LY15_9FIRM</name>
<evidence type="ECO:0000259" key="7">
    <source>
        <dbReference type="Pfam" id="PF12698"/>
    </source>
</evidence>
<dbReference type="OrthoDB" id="9774039at2"/>
<protein>
    <submittedName>
        <fullName evidence="8">ABC-2 type transport system permease protein</fullName>
    </submittedName>
</protein>
<dbReference type="PANTHER" id="PTHR30294">
    <property type="entry name" value="MEMBRANE COMPONENT OF ABC TRANSPORTER YHHJ-RELATED"/>
    <property type="match status" value="1"/>
</dbReference>
<feature type="transmembrane region" description="Helical" evidence="6">
    <location>
        <begin position="263"/>
        <end position="283"/>
    </location>
</feature>
<proteinExistence type="predicted"/>
<feature type="domain" description="ABC-2 type transporter transmembrane" evidence="7">
    <location>
        <begin position="19"/>
        <end position="373"/>
    </location>
</feature>